<dbReference type="EMBL" id="JASPKY010000232">
    <property type="protein sequence ID" value="KAK9718048.1"/>
    <property type="molecule type" value="Genomic_DNA"/>
</dbReference>
<evidence type="ECO:0000256" key="1">
    <source>
        <dbReference type="SAM" id="Phobius"/>
    </source>
</evidence>
<comment type="caution">
    <text evidence="2">The sequence shown here is derived from an EMBL/GenBank/DDBJ whole genome shotgun (WGS) entry which is preliminary data.</text>
</comment>
<keyword evidence="1" id="KW-1133">Transmembrane helix</keyword>
<evidence type="ECO:0000313" key="3">
    <source>
        <dbReference type="EMBL" id="KAK9718048.1"/>
    </source>
</evidence>
<sequence>MRLISPSTVEIVVHTSSRPLCASVSLRGSAFGNGDRSSKVSFKNDVEENSEVRVMDESDEVLELSWSAVKITSFFMALTLAFAYACKAGKPKIRKENYKTNEGKQ</sequence>
<keyword evidence="1" id="KW-0812">Transmembrane</keyword>
<dbReference type="Proteomes" id="UP001458880">
    <property type="component" value="Unassembled WGS sequence"/>
</dbReference>
<protein>
    <submittedName>
        <fullName evidence="2">Uncharacterized protein</fullName>
    </submittedName>
</protein>
<accession>A0AAW1KF81</accession>
<reference evidence="2" key="1">
    <citation type="submission" date="2023-05" db="EMBL/GenBank/DDBJ databases">
        <authorList>
            <person name="Nardi F."/>
            <person name="Carapelli A."/>
            <person name="Cucini C."/>
        </authorList>
    </citation>
    <scope>NUCLEOTIDE SEQUENCE</scope>
    <source>
        <strain evidence="2">DMR45628</strain>
        <tissue evidence="2">Testes</tissue>
    </source>
</reference>
<keyword evidence="1" id="KW-0472">Membrane</keyword>
<evidence type="ECO:0000313" key="2">
    <source>
        <dbReference type="EMBL" id="KAK9718047.1"/>
    </source>
</evidence>
<gene>
    <name evidence="2" type="ORF">QE152_g23378</name>
    <name evidence="3" type="ORF">QE152_g23379</name>
</gene>
<organism evidence="2 4">
    <name type="scientific">Popillia japonica</name>
    <name type="common">Japanese beetle</name>
    <dbReference type="NCBI Taxonomy" id="7064"/>
    <lineage>
        <taxon>Eukaryota</taxon>
        <taxon>Metazoa</taxon>
        <taxon>Ecdysozoa</taxon>
        <taxon>Arthropoda</taxon>
        <taxon>Hexapoda</taxon>
        <taxon>Insecta</taxon>
        <taxon>Pterygota</taxon>
        <taxon>Neoptera</taxon>
        <taxon>Endopterygota</taxon>
        <taxon>Coleoptera</taxon>
        <taxon>Polyphaga</taxon>
        <taxon>Scarabaeiformia</taxon>
        <taxon>Scarabaeidae</taxon>
        <taxon>Rutelinae</taxon>
        <taxon>Popillia</taxon>
    </lineage>
</organism>
<dbReference type="AlphaFoldDB" id="A0AAW1KF81"/>
<name>A0AAW1KF81_POPJA</name>
<dbReference type="EMBL" id="JASPKY010000232">
    <property type="protein sequence ID" value="KAK9718047.1"/>
    <property type="molecule type" value="Genomic_DNA"/>
</dbReference>
<reference evidence="2 4" key="2">
    <citation type="journal article" date="2024" name="BMC Genomics">
        <title>De novo assembly and annotation of Popillia japonica's genome with initial clues to its potential as an invasive pest.</title>
        <authorList>
            <person name="Cucini C."/>
            <person name="Boschi S."/>
            <person name="Funari R."/>
            <person name="Cardaioli E."/>
            <person name="Iannotti N."/>
            <person name="Marturano G."/>
            <person name="Paoli F."/>
            <person name="Bruttini M."/>
            <person name="Carapelli A."/>
            <person name="Frati F."/>
            <person name="Nardi F."/>
        </authorList>
    </citation>
    <scope>NUCLEOTIDE SEQUENCE [LARGE SCALE GENOMIC DNA]</scope>
    <source>
        <strain evidence="2">DMR45628</strain>
    </source>
</reference>
<feature type="transmembrane region" description="Helical" evidence="1">
    <location>
        <begin position="64"/>
        <end position="85"/>
    </location>
</feature>
<proteinExistence type="predicted"/>
<evidence type="ECO:0000313" key="4">
    <source>
        <dbReference type="Proteomes" id="UP001458880"/>
    </source>
</evidence>
<keyword evidence="4" id="KW-1185">Reference proteome</keyword>